<evidence type="ECO:0000313" key="2">
    <source>
        <dbReference type="Proteomes" id="UP001596978"/>
    </source>
</evidence>
<reference evidence="2" key="1">
    <citation type="journal article" date="2019" name="Int. J. Syst. Evol. Microbiol.">
        <title>The Global Catalogue of Microorganisms (GCM) 10K type strain sequencing project: providing services to taxonomists for standard genome sequencing and annotation.</title>
        <authorList>
            <consortium name="The Broad Institute Genomics Platform"/>
            <consortium name="The Broad Institute Genome Sequencing Center for Infectious Disease"/>
            <person name="Wu L."/>
            <person name="Ma J."/>
        </authorList>
    </citation>
    <scope>NUCLEOTIDE SEQUENCE [LARGE SCALE GENOMIC DNA]</scope>
    <source>
        <strain evidence="2">CCUG 62952</strain>
    </source>
</reference>
<comment type="caution">
    <text evidence="1">The sequence shown here is derived from an EMBL/GenBank/DDBJ whole genome shotgun (WGS) entry which is preliminary data.</text>
</comment>
<dbReference type="RefSeq" id="WP_386411361.1">
    <property type="nucleotide sequence ID" value="NZ_JBHTJH010000027.1"/>
</dbReference>
<gene>
    <name evidence="1" type="ORF">ACFQ1M_18360</name>
</gene>
<dbReference type="Proteomes" id="UP001596978">
    <property type="component" value="Unassembled WGS sequence"/>
</dbReference>
<organism evidence="1 2">
    <name type="scientific">Sungkyunkwania multivorans</name>
    <dbReference type="NCBI Taxonomy" id="1173618"/>
    <lineage>
        <taxon>Bacteria</taxon>
        <taxon>Pseudomonadati</taxon>
        <taxon>Bacteroidota</taxon>
        <taxon>Flavobacteriia</taxon>
        <taxon>Flavobacteriales</taxon>
        <taxon>Flavobacteriaceae</taxon>
        <taxon>Sungkyunkwania</taxon>
    </lineage>
</organism>
<evidence type="ECO:0000313" key="1">
    <source>
        <dbReference type="EMBL" id="MFD0864185.1"/>
    </source>
</evidence>
<name>A0ABW3D2A7_9FLAO</name>
<evidence type="ECO:0008006" key="3">
    <source>
        <dbReference type="Google" id="ProtNLM"/>
    </source>
</evidence>
<keyword evidence="2" id="KW-1185">Reference proteome</keyword>
<accession>A0ABW3D2A7</accession>
<protein>
    <recommendedName>
        <fullName evidence="3">Transposase</fullName>
    </recommendedName>
</protein>
<sequence>MTTVCKCLGLKRDAYYKYKDRADKRLEIEQQILEIVHKRRRSLPREGVRKLIKSLDDQFTK</sequence>
<dbReference type="EMBL" id="JBHTJH010000027">
    <property type="protein sequence ID" value="MFD0864185.1"/>
    <property type="molecule type" value="Genomic_DNA"/>
</dbReference>
<proteinExistence type="predicted"/>
<feature type="non-terminal residue" evidence="1">
    <location>
        <position position="61"/>
    </location>
</feature>